<feature type="binding site" evidence="7">
    <location>
        <position position="40"/>
    </location>
    <ligand>
        <name>ATP</name>
        <dbReference type="ChEBI" id="CHEBI:30616"/>
    </ligand>
</feature>
<dbReference type="PANTHER" id="PTHR43289:SF6">
    <property type="entry name" value="SERINE_THREONINE-PROTEIN KINASE NEKL-3"/>
    <property type="match status" value="1"/>
</dbReference>
<evidence type="ECO:0000313" key="10">
    <source>
        <dbReference type="EMBL" id="NJQ17999.1"/>
    </source>
</evidence>
<keyword evidence="2 10" id="KW-0723">Serine/threonine-protein kinase</keyword>
<dbReference type="RefSeq" id="WP_168090602.1">
    <property type="nucleotide sequence ID" value="NZ_JAAVJC010000533.1"/>
</dbReference>
<dbReference type="CDD" id="cd14014">
    <property type="entry name" value="STKc_PknB_like"/>
    <property type="match status" value="1"/>
</dbReference>
<dbReference type="PROSITE" id="PS00108">
    <property type="entry name" value="PROTEIN_KINASE_ST"/>
    <property type="match status" value="1"/>
</dbReference>
<dbReference type="InterPro" id="IPR011009">
    <property type="entry name" value="Kinase-like_dom_sf"/>
</dbReference>
<organism evidence="10 11">
    <name type="scientific">Streptomyces bohaiensis</name>
    <dbReference type="NCBI Taxonomy" id="1431344"/>
    <lineage>
        <taxon>Bacteria</taxon>
        <taxon>Bacillati</taxon>
        <taxon>Actinomycetota</taxon>
        <taxon>Actinomycetes</taxon>
        <taxon>Kitasatosporales</taxon>
        <taxon>Streptomycetaceae</taxon>
        <taxon>Streptomyces</taxon>
    </lineage>
</organism>
<sequence length="313" mass="33414">MTGRVLDGRYRLERPLGRGGMGEVWLGRDLALGDRKVAVKLLHAARLASLAGTTDPDELRRRFLRESRATARIDHPGLVGVHDAGADADTLYLVMQLVDGSDLADHLAEHDPYPWPWALAVLAQIASALAAVHDVGVVHRDLKPGNLMVRPDGRVVILDLGIAAVTGDVEETRLTRTGTLIGTPLYMAPEQALGGTVGPPTDLYALATLGYELLAGRPPFRAPNAAGLLYRKQHESPDPLGELRPDAPAGLVALLHRMLSASPADRPADARELHAALAPLLPRPAAGEATGRPMDPTRPYTHPLAPWPPTGPT</sequence>
<keyword evidence="5 10" id="KW-0418">Kinase</keyword>
<evidence type="ECO:0000256" key="5">
    <source>
        <dbReference type="ARBA" id="ARBA00022777"/>
    </source>
</evidence>
<dbReference type="Gene3D" id="3.30.200.20">
    <property type="entry name" value="Phosphorylase Kinase, domain 1"/>
    <property type="match status" value="1"/>
</dbReference>
<dbReference type="InterPro" id="IPR000719">
    <property type="entry name" value="Prot_kinase_dom"/>
</dbReference>
<dbReference type="EMBL" id="JAAVJC010000533">
    <property type="protein sequence ID" value="NJQ17999.1"/>
    <property type="molecule type" value="Genomic_DNA"/>
</dbReference>
<keyword evidence="6 7" id="KW-0067">ATP-binding</keyword>
<evidence type="ECO:0000256" key="4">
    <source>
        <dbReference type="ARBA" id="ARBA00022741"/>
    </source>
</evidence>
<feature type="non-terminal residue" evidence="10">
    <location>
        <position position="313"/>
    </location>
</feature>
<evidence type="ECO:0000256" key="7">
    <source>
        <dbReference type="PROSITE-ProRule" id="PRU10141"/>
    </source>
</evidence>
<feature type="domain" description="Protein kinase" evidence="9">
    <location>
        <begin position="10"/>
        <end position="281"/>
    </location>
</feature>
<keyword evidence="4 7" id="KW-0547">Nucleotide-binding</keyword>
<dbReference type="InterPro" id="IPR008271">
    <property type="entry name" value="Ser/Thr_kinase_AS"/>
</dbReference>
<dbReference type="PROSITE" id="PS00107">
    <property type="entry name" value="PROTEIN_KINASE_ATP"/>
    <property type="match status" value="1"/>
</dbReference>
<name>A0ABX1CG15_9ACTN</name>
<dbReference type="Gene3D" id="1.10.510.10">
    <property type="entry name" value="Transferase(Phosphotransferase) domain 1"/>
    <property type="match status" value="1"/>
</dbReference>
<evidence type="ECO:0000259" key="9">
    <source>
        <dbReference type="PROSITE" id="PS50011"/>
    </source>
</evidence>
<evidence type="ECO:0000256" key="2">
    <source>
        <dbReference type="ARBA" id="ARBA00022527"/>
    </source>
</evidence>
<dbReference type="SMART" id="SM00220">
    <property type="entry name" value="S_TKc"/>
    <property type="match status" value="1"/>
</dbReference>
<dbReference type="Pfam" id="PF00069">
    <property type="entry name" value="Pkinase"/>
    <property type="match status" value="1"/>
</dbReference>
<feature type="region of interest" description="Disordered" evidence="8">
    <location>
        <begin position="279"/>
        <end position="313"/>
    </location>
</feature>
<keyword evidence="3" id="KW-0808">Transferase</keyword>
<dbReference type="EC" id="2.7.11.1" evidence="1"/>
<evidence type="ECO:0000256" key="1">
    <source>
        <dbReference type="ARBA" id="ARBA00012513"/>
    </source>
</evidence>
<evidence type="ECO:0000256" key="6">
    <source>
        <dbReference type="ARBA" id="ARBA00022840"/>
    </source>
</evidence>
<feature type="compositionally biased region" description="Low complexity" evidence="8">
    <location>
        <begin position="279"/>
        <end position="289"/>
    </location>
</feature>
<evidence type="ECO:0000313" key="11">
    <source>
        <dbReference type="Proteomes" id="UP000727056"/>
    </source>
</evidence>
<gene>
    <name evidence="10" type="ORF">HCN52_24495</name>
</gene>
<dbReference type="SUPFAM" id="SSF56112">
    <property type="entry name" value="Protein kinase-like (PK-like)"/>
    <property type="match status" value="1"/>
</dbReference>
<dbReference type="InterPro" id="IPR017441">
    <property type="entry name" value="Protein_kinase_ATP_BS"/>
</dbReference>
<keyword evidence="11" id="KW-1185">Reference proteome</keyword>
<evidence type="ECO:0000256" key="8">
    <source>
        <dbReference type="SAM" id="MobiDB-lite"/>
    </source>
</evidence>
<dbReference type="GO" id="GO:0004674">
    <property type="term" value="F:protein serine/threonine kinase activity"/>
    <property type="evidence" value="ECO:0007669"/>
    <property type="project" value="UniProtKB-KW"/>
</dbReference>
<accession>A0ABX1CG15</accession>
<dbReference type="PROSITE" id="PS50011">
    <property type="entry name" value="PROTEIN_KINASE_DOM"/>
    <property type="match status" value="1"/>
</dbReference>
<comment type="caution">
    <text evidence="10">The sequence shown here is derived from an EMBL/GenBank/DDBJ whole genome shotgun (WGS) entry which is preliminary data.</text>
</comment>
<dbReference type="Proteomes" id="UP000727056">
    <property type="component" value="Unassembled WGS sequence"/>
</dbReference>
<dbReference type="PANTHER" id="PTHR43289">
    <property type="entry name" value="MITOGEN-ACTIVATED PROTEIN KINASE KINASE KINASE 20-RELATED"/>
    <property type="match status" value="1"/>
</dbReference>
<evidence type="ECO:0000256" key="3">
    <source>
        <dbReference type="ARBA" id="ARBA00022679"/>
    </source>
</evidence>
<reference evidence="10 11" key="1">
    <citation type="submission" date="2020-03" db="EMBL/GenBank/DDBJ databases">
        <title>Draft genome of Streptomyces sp. ventii, isolated from the Axial Seamount in the Pacific Ocean, and resequencing of the two type strains Streptomyces lonarensis strain NCL 716 and Streptomyces bohaiensis strain 11A07.</title>
        <authorList>
            <person name="Loughran R.M."/>
            <person name="Pfannmuller K.M."/>
            <person name="Wasson B.J."/>
            <person name="Deadmond M.C."/>
            <person name="Paddock B.E."/>
            <person name="Koyack M.J."/>
            <person name="Gallegos D.A."/>
            <person name="Mitchell E.A."/>
            <person name="Ushijima B."/>
            <person name="Saw J.H."/>
            <person name="Mcphail K.L."/>
            <person name="Videau P."/>
        </authorList>
    </citation>
    <scope>NUCLEOTIDE SEQUENCE [LARGE SCALE GENOMIC DNA]</scope>
    <source>
        <strain evidence="10 11">11A07</strain>
    </source>
</reference>
<protein>
    <recommendedName>
        <fullName evidence="1">non-specific serine/threonine protein kinase</fullName>
        <ecNumber evidence="1">2.7.11.1</ecNumber>
    </recommendedName>
</protein>
<proteinExistence type="predicted"/>